<dbReference type="RefSeq" id="WP_155696680.1">
    <property type="nucleotide sequence ID" value="NZ_WOCD01000005.1"/>
</dbReference>
<dbReference type="EMBL" id="WOCD01000005">
    <property type="protein sequence ID" value="MUH73420.1"/>
    <property type="molecule type" value="Genomic_DNA"/>
</dbReference>
<dbReference type="InterPro" id="IPR020476">
    <property type="entry name" value="Nudix_hydrolase"/>
</dbReference>
<name>A0A6N8FEK9_9GAMM</name>
<organism evidence="5 6">
    <name type="scientific">Psychrosphaera haliotis</name>
    <dbReference type="NCBI Taxonomy" id="555083"/>
    <lineage>
        <taxon>Bacteria</taxon>
        <taxon>Pseudomonadati</taxon>
        <taxon>Pseudomonadota</taxon>
        <taxon>Gammaproteobacteria</taxon>
        <taxon>Alteromonadales</taxon>
        <taxon>Pseudoalteromonadaceae</taxon>
        <taxon>Psychrosphaera</taxon>
    </lineage>
</organism>
<dbReference type="InterPro" id="IPR000086">
    <property type="entry name" value="NUDIX_hydrolase_dom"/>
</dbReference>
<dbReference type="OrthoDB" id="9806150at2"/>
<accession>A0A6N8FEK9</accession>
<keyword evidence="2 3" id="KW-0378">Hydrolase</keyword>
<protein>
    <submittedName>
        <fullName evidence="5">ADP compounds hydrolase NudE</fullName>
    </submittedName>
</protein>
<evidence type="ECO:0000313" key="6">
    <source>
        <dbReference type="Proteomes" id="UP000439994"/>
    </source>
</evidence>
<gene>
    <name evidence="5" type="primary">nudE</name>
    <name evidence="5" type="ORF">GNP35_13570</name>
</gene>
<evidence type="ECO:0000256" key="1">
    <source>
        <dbReference type="ARBA" id="ARBA00001946"/>
    </source>
</evidence>
<dbReference type="SUPFAM" id="SSF55811">
    <property type="entry name" value="Nudix"/>
    <property type="match status" value="1"/>
</dbReference>
<dbReference type="GO" id="GO:0006753">
    <property type="term" value="P:nucleoside phosphate metabolic process"/>
    <property type="evidence" value="ECO:0007669"/>
    <property type="project" value="TreeGrafter"/>
</dbReference>
<dbReference type="InterPro" id="IPR015797">
    <property type="entry name" value="NUDIX_hydrolase-like_dom_sf"/>
</dbReference>
<feature type="domain" description="Nudix hydrolase" evidence="4">
    <location>
        <begin position="50"/>
        <end position="184"/>
    </location>
</feature>
<comment type="caution">
    <text evidence="5">The sequence shown here is derived from an EMBL/GenBank/DDBJ whole genome shotgun (WGS) entry which is preliminary data.</text>
</comment>
<dbReference type="AlphaFoldDB" id="A0A6N8FEK9"/>
<dbReference type="Gene3D" id="3.90.79.10">
    <property type="entry name" value="Nucleoside Triphosphate Pyrophosphohydrolase"/>
    <property type="match status" value="1"/>
</dbReference>
<keyword evidence="6" id="KW-1185">Reference proteome</keyword>
<dbReference type="NCBIfam" id="NF008736">
    <property type="entry name" value="PRK11762.1"/>
    <property type="match status" value="1"/>
</dbReference>
<dbReference type="PROSITE" id="PS51462">
    <property type="entry name" value="NUDIX"/>
    <property type="match status" value="1"/>
</dbReference>
<dbReference type="GO" id="GO:0019144">
    <property type="term" value="F:ADP-sugar diphosphatase activity"/>
    <property type="evidence" value="ECO:0007669"/>
    <property type="project" value="TreeGrafter"/>
</dbReference>
<dbReference type="PRINTS" id="PR00502">
    <property type="entry name" value="NUDIXFAMILY"/>
</dbReference>
<dbReference type="InterPro" id="IPR020084">
    <property type="entry name" value="NUDIX_hydrolase_CS"/>
</dbReference>
<dbReference type="FunFam" id="3.90.79.10:FF:000006">
    <property type="entry name" value="ADP compounds hydrolase NudE"/>
    <property type="match status" value="1"/>
</dbReference>
<evidence type="ECO:0000256" key="3">
    <source>
        <dbReference type="RuleBase" id="RU003476"/>
    </source>
</evidence>
<comment type="cofactor">
    <cofactor evidence="1">
        <name>Mg(2+)</name>
        <dbReference type="ChEBI" id="CHEBI:18420"/>
    </cofactor>
</comment>
<dbReference type="PANTHER" id="PTHR11839">
    <property type="entry name" value="UDP/ADP-SUGAR PYROPHOSPHATASE"/>
    <property type="match status" value="1"/>
</dbReference>
<dbReference type="GO" id="GO:0005829">
    <property type="term" value="C:cytosol"/>
    <property type="evidence" value="ECO:0007669"/>
    <property type="project" value="TreeGrafter"/>
</dbReference>
<reference evidence="5 6" key="1">
    <citation type="submission" date="2019-11" db="EMBL/GenBank/DDBJ databases">
        <title>P. haliotis isolates from Z. marina roots.</title>
        <authorList>
            <person name="Cohen M."/>
            <person name="Jospin G."/>
            <person name="Eisen J.A."/>
            <person name="Coil D.A."/>
        </authorList>
    </citation>
    <scope>NUCLEOTIDE SEQUENCE [LARGE SCALE GENOMIC DNA]</scope>
    <source>
        <strain evidence="5 6">UCD-MCMsp1aY</strain>
    </source>
</reference>
<dbReference type="PROSITE" id="PS00893">
    <property type="entry name" value="NUDIX_BOX"/>
    <property type="match status" value="1"/>
</dbReference>
<evidence type="ECO:0000259" key="4">
    <source>
        <dbReference type="PROSITE" id="PS51462"/>
    </source>
</evidence>
<proteinExistence type="inferred from homology"/>
<dbReference type="Proteomes" id="UP000439994">
    <property type="component" value="Unassembled WGS sequence"/>
</dbReference>
<dbReference type="GO" id="GO:0019693">
    <property type="term" value="P:ribose phosphate metabolic process"/>
    <property type="evidence" value="ECO:0007669"/>
    <property type="project" value="TreeGrafter"/>
</dbReference>
<comment type="similarity">
    <text evidence="3">Belongs to the Nudix hydrolase family.</text>
</comment>
<sequence length="197" mass="22063">MSGKKISAYPAAPTLPTIHNSKLVAQSNLFKIEQLDLEFNNGEKRQYERMKGSGRGAVMVVPCISANEFILVREYAAGIHGYEVGFPKGLIDPGETPEEAANRELKEEIGFGAKRFLKLKTVSMAPSYFSAQMHIYIALDLYEESLEGDEPEPLEKITWRWSDASSLLDQEDFNEARSVAALFLAQQKIDSQPDLFK</sequence>
<evidence type="ECO:0000313" key="5">
    <source>
        <dbReference type="EMBL" id="MUH73420.1"/>
    </source>
</evidence>
<dbReference type="Pfam" id="PF00293">
    <property type="entry name" value="NUDIX"/>
    <property type="match status" value="1"/>
</dbReference>
<dbReference type="CDD" id="cd24156">
    <property type="entry name" value="NUDIX_ADPRase_NudE"/>
    <property type="match status" value="1"/>
</dbReference>
<dbReference type="PANTHER" id="PTHR11839:SF12">
    <property type="entry name" value="ADP COMPOUNDS HYDROLASE NUDE"/>
    <property type="match status" value="1"/>
</dbReference>
<evidence type="ECO:0000256" key="2">
    <source>
        <dbReference type="ARBA" id="ARBA00022801"/>
    </source>
</evidence>